<sequence>MDPHYDANASSLMEQLFMPYFSGQWNQEDWDFTAKERAILKDYLLVFDEIKDLFEPYRQDIATYYLSYYGVNLLQVCYFLFLERKETVSTIQELHQLALKLSEQDIKERLCFLLMNEEDASKGFWDLLENSNLKPDTKWYFSQFYKYPLDNMKKLIALSEKLVTLYQPYLKAGEKHRQAFSQSFSLEKLFEESHVISEEQYQQNKDREYHLYILSPWMICFASTDMTSRNRGSVALIVSCYVDDLLLSHNDLDDDDFSIVLKLLSDITRYKVMVELLKGELKSKEIAEKFGITGAAVSFHTQKLINAHILIFSESNSKGKYELNKSFLNQVMNKLKQELYLDQDEI</sequence>
<evidence type="ECO:0000313" key="5">
    <source>
        <dbReference type="Proteomes" id="UP000025245"/>
    </source>
</evidence>
<dbReference type="Pfam" id="PF01022">
    <property type="entry name" value="HTH_5"/>
    <property type="match status" value="1"/>
</dbReference>
<dbReference type="OrthoDB" id="2233991at2"/>
<reference evidence="4 6" key="2">
    <citation type="submission" date="2018-06" db="EMBL/GenBank/DDBJ databases">
        <title>Mutators as drivers of adaptation in pathogenic bacteria and a risk factor for host jumps and vaccine escape.</title>
        <authorList>
            <person name="Barnes A.C."/>
            <person name="Silayeva O."/>
        </authorList>
    </citation>
    <scope>NUCLEOTIDE SEQUENCE [LARGE SCALE GENOMIC DNA]</scope>
    <source>
        <strain evidence="4 6">QMA0445</strain>
    </source>
</reference>
<dbReference type="EMBL" id="CP007586">
    <property type="protein sequence ID" value="AHY15150.1"/>
    <property type="molecule type" value="Genomic_DNA"/>
</dbReference>
<dbReference type="InterPro" id="IPR001845">
    <property type="entry name" value="HTH_ArsR_DNA-bd_dom"/>
</dbReference>
<keyword evidence="5" id="KW-1185">Reference proteome</keyword>
<dbReference type="SMR" id="A0A3L8GQM9"/>
<dbReference type="InterPro" id="IPR036388">
    <property type="entry name" value="WH-like_DNA-bd_sf"/>
</dbReference>
<dbReference type="Proteomes" id="UP000269148">
    <property type="component" value="Unassembled WGS sequence"/>
</dbReference>
<dbReference type="PROSITE" id="PS50987">
    <property type="entry name" value="HTH_ARSR_2"/>
    <property type="match status" value="1"/>
</dbReference>
<name>A0A3L8GQM9_STRIN</name>
<evidence type="ECO:0000313" key="6">
    <source>
        <dbReference type="Proteomes" id="UP000269148"/>
    </source>
</evidence>
<evidence type="ECO:0000313" key="3">
    <source>
        <dbReference type="EMBL" id="AHY15150.1"/>
    </source>
</evidence>
<gene>
    <name evidence="4" type="ORF">DIY07_01255</name>
    <name evidence="3" type="ORF">DQ08_01335</name>
</gene>
<dbReference type="CDD" id="cd00090">
    <property type="entry name" value="HTH_ARSR"/>
    <property type="match status" value="1"/>
</dbReference>
<dbReference type="GeneID" id="35765374"/>
<dbReference type="KEGG" id="siq:DQ08_01335"/>
<dbReference type="Gene3D" id="1.10.10.10">
    <property type="entry name" value="Winged helix-like DNA-binding domain superfamily/Winged helix DNA-binding domain"/>
    <property type="match status" value="1"/>
</dbReference>
<proteinExistence type="predicted"/>
<evidence type="ECO:0000256" key="1">
    <source>
        <dbReference type="ARBA" id="ARBA00023125"/>
    </source>
</evidence>
<keyword evidence="1" id="KW-0238">DNA-binding</keyword>
<dbReference type="SMART" id="SM00418">
    <property type="entry name" value="HTH_ARSR"/>
    <property type="match status" value="1"/>
</dbReference>
<dbReference type="InterPro" id="IPR011991">
    <property type="entry name" value="ArsR-like_HTH"/>
</dbReference>
<accession>A0A3L8GQM9</accession>
<protein>
    <submittedName>
        <fullName evidence="4">ArsR family transcriptional regulator</fullName>
    </submittedName>
</protein>
<dbReference type="KEGG" id="siz:SI82_01620"/>
<dbReference type="EMBL" id="QLQD01000016">
    <property type="protein sequence ID" value="RLU58943.1"/>
    <property type="molecule type" value="Genomic_DNA"/>
</dbReference>
<dbReference type="GO" id="GO:0003700">
    <property type="term" value="F:DNA-binding transcription factor activity"/>
    <property type="evidence" value="ECO:0007669"/>
    <property type="project" value="InterPro"/>
</dbReference>
<feature type="domain" description="HTH arsR-type" evidence="2">
    <location>
        <begin position="249"/>
        <end position="343"/>
    </location>
</feature>
<dbReference type="RefSeq" id="WP_003100600.1">
    <property type="nucleotide sequence ID" value="NZ_CP010783.1"/>
</dbReference>
<dbReference type="SUPFAM" id="SSF46785">
    <property type="entry name" value="Winged helix' DNA-binding domain"/>
    <property type="match status" value="1"/>
</dbReference>
<reference evidence="3 5" key="1">
    <citation type="journal article" date="2014" name="Genome Announc.">
        <title>Complete Genome Sequence of a Virulent Strain, Streptococcus iniae ISET0901, Isolated from Diseased Tilapia.</title>
        <authorList>
            <person name="Pridgeon J.W."/>
            <person name="Zhang D."/>
            <person name="Zhang L."/>
        </authorList>
    </citation>
    <scope>NUCLEOTIDE SEQUENCE [LARGE SCALE GENOMIC DNA]</scope>
    <source>
        <strain evidence="3 5">ISET0901</strain>
    </source>
</reference>
<dbReference type="STRING" id="1346.BMF34_01525"/>
<dbReference type="KEGG" id="sio:DW64_01330"/>
<evidence type="ECO:0000259" key="2">
    <source>
        <dbReference type="PROSITE" id="PS50987"/>
    </source>
</evidence>
<dbReference type="AlphaFoldDB" id="A0A3L8GQM9"/>
<dbReference type="GO" id="GO:0003677">
    <property type="term" value="F:DNA binding"/>
    <property type="evidence" value="ECO:0007669"/>
    <property type="project" value="UniProtKB-KW"/>
</dbReference>
<evidence type="ECO:0000313" key="4">
    <source>
        <dbReference type="EMBL" id="RLU58943.1"/>
    </source>
</evidence>
<dbReference type="Proteomes" id="UP000025245">
    <property type="component" value="Chromosome"/>
</dbReference>
<dbReference type="InterPro" id="IPR036390">
    <property type="entry name" value="WH_DNA-bd_sf"/>
</dbReference>
<organism evidence="4 6">
    <name type="scientific">Streptococcus iniae</name>
    <name type="common">Streptococcus shiloi</name>
    <dbReference type="NCBI Taxonomy" id="1346"/>
    <lineage>
        <taxon>Bacteria</taxon>
        <taxon>Bacillati</taxon>
        <taxon>Bacillota</taxon>
        <taxon>Bacilli</taxon>
        <taxon>Lactobacillales</taxon>
        <taxon>Streptococcaceae</taxon>
        <taxon>Streptococcus</taxon>
    </lineage>
</organism>